<keyword evidence="1" id="KW-0732">Signal</keyword>
<keyword evidence="4" id="KW-1185">Reference proteome</keyword>
<dbReference type="PROSITE" id="PS51318">
    <property type="entry name" value="TAT"/>
    <property type="match status" value="1"/>
</dbReference>
<organism evidence="3 4">
    <name type="scientific">Sphingomonas longa</name>
    <dbReference type="NCBI Taxonomy" id="2778730"/>
    <lineage>
        <taxon>Bacteria</taxon>
        <taxon>Pseudomonadati</taxon>
        <taxon>Pseudomonadota</taxon>
        <taxon>Alphaproteobacteria</taxon>
        <taxon>Sphingomonadales</taxon>
        <taxon>Sphingomonadaceae</taxon>
        <taxon>Sphingomonas</taxon>
    </lineage>
</organism>
<name>A0ABS2D6Q7_9SPHN</name>
<reference evidence="3 4" key="1">
    <citation type="submission" date="2020-12" db="EMBL/GenBank/DDBJ databases">
        <title>Sphingomonas sp.</title>
        <authorList>
            <person name="Kim M.K."/>
        </authorList>
    </citation>
    <scope>NUCLEOTIDE SEQUENCE [LARGE SCALE GENOMIC DNA]</scope>
    <source>
        <strain evidence="3 4">BT552</strain>
    </source>
</reference>
<sequence>MRRARPSSRRLLRLTAAALLVAASLGAALPAHARSLLDYVGQCVPFARAASGIQIYGDAWTWWDQADGKYDRGHRPKVGAVIVFTKTDRLRLGHVAVVSRVVEKRVLMLTHANWSRQNGERGHAEQDVTLYDVSPHNDWSVVKVWFRDSDGLGGSIYPVEGFIYGKGRSAAELTSRDPDYVGALIDAYVPDAGR</sequence>
<dbReference type="InterPro" id="IPR007921">
    <property type="entry name" value="CHAP_dom"/>
</dbReference>
<feature type="signal peptide" evidence="1">
    <location>
        <begin position="1"/>
        <end position="33"/>
    </location>
</feature>
<dbReference type="EMBL" id="JAFEMC010000002">
    <property type="protein sequence ID" value="MBM6576590.1"/>
    <property type="molecule type" value="Genomic_DNA"/>
</dbReference>
<dbReference type="InterPro" id="IPR006311">
    <property type="entry name" value="TAT_signal"/>
</dbReference>
<evidence type="ECO:0000313" key="4">
    <source>
        <dbReference type="Proteomes" id="UP000763641"/>
    </source>
</evidence>
<dbReference type="Gene3D" id="3.90.1720.10">
    <property type="entry name" value="endopeptidase domain like (from Nostoc punctiforme)"/>
    <property type="match status" value="1"/>
</dbReference>
<proteinExistence type="predicted"/>
<accession>A0ABS2D6Q7</accession>
<dbReference type="RefSeq" id="WP_204198695.1">
    <property type="nucleotide sequence ID" value="NZ_JAFEMC010000002.1"/>
</dbReference>
<dbReference type="InterPro" id="IPR038765">
    <property type="entry name" value="Papain-like_cys_pep_sf"/>
</dbReference>
<gene>
    <name evidence="3" type="ORF">ILT43_09410</name>
</gene>
<dbReference type="Proteomes" id="UP000763641">
    <property type="component" value="Unassembled WGS sequence"/>
</dbReference>
<feature type="chain" id="PRO_5047329050" evidence="1">
    <location>
        <begin position="34"/>
        <end position="194"/>
    </location>
</feature>
<evidence type="ECO:0000313" key="3">
    <source>
        <dbReference type="EMBL" id="MBM6576590.1"/>
    </source>
</evidence>
<dbReference type="Pfam" id="PF05257">
    <property type="entry name" value="CHAP"/>
    <property type="match status" value="1"/>
</dbReference>
<dbReference type="PROSITE" id="PS50911">
    <property type="entry name" value="CHAP"/>
    <property type="match status" value="1"/>
</dbReference>
<protein>
    <submittedName>
        <fullName evidence="3">CHAP domain-containing protein</fullName>
    </submittedName>
</protein>
<evidence type="ECO:0000256" key="1">
    <source>
        <dbReference type="SAM" id="SignalP"/>
    </source>
</evidence>
<feature type="domain" description="Peptidase C51" evidence="2">
    <location>
        <begin position="18"/>
        <end position="143"/>
    </location>
</feature>
<evidence type="ECO:0000259" key="2">
    <source>
        <dbReference type="PROSITE" id="PS50911"/>
    </source>
</evidence>
<comment type="caution">
    <text evidence="3">The sequence shown here is derived from an EMBL/GenBank/DDBJ whole genome shotgun (WGS) entry which is preliminary data.</text>
</comment>
<dbReference type="SUPFAM" id="SSF54001">
    <property type="entry name" value="Cysteine proteinases"/>
    <property type="match status" value="1"/>
</dbReference>